<keyword evidence="4" id="KW-0479">Metal-binding</keyword>
<evidence type="ECO:0000259" key="19">
    <source>
        <dbReference type="PROSITE" id="PS51327"/>
    </source>
</evidence>
<dbReference type="GO" id="GO:0051607">
    <property type="term" value="P:defense response to virus"/>
    <property type="evidence" value="ECO:0007669"/>
    <property type="project" value="UniProtKB-KW"/>
</dbReference>
<dbReference type="PROSITE" id="PS50142">
    <property type="entry name" value="RNASE_3_2"/>
    <property type="match status" value="2"/>
</dbReference>
<keyword evidence="21" id="KW-1185">Reference proteome</keyword>
<proteinExistence type="inferred from homology"/>
<comment type="caution">
    <text evidence="20">The sequence shown here is derived from an EMBL/GenBank/DDBJ whole genome shotgun (WGS) entry which is preliminary data.</text>
</comment>
<comment type="cofactor">
    <cofactor evidence="1">
        <name>Mn(2+)</name>
        <dbReference type="ChEBI" id="CHEBI:29035"/>
    </cofactor>
</comment>
<dbReference type="Gene3D" id="1.10.1520.10">
    <property type="entry name" value="Ribonuclease III domain"/>
    <property type="match status" value="2"/>
</dbReference>
<comment type="cofactor">
    <cofactor evidence="2">
        <name>Mg(2+)</name>
        <dbReference type="ChEBI" id="CHEBI:18420"/>
    </cofactor>
</comment>
<dbReference type="OrthoDB" id="416741at2759"/>
<dbReference type="SMART" id="SM00490">
    <property type="entry name" value="HELICc"/>
    <property type="match status" value="1"/>
</dbReference>
<evidence type="ECO:0000259" key="16">
    <source>
        <dbReference type="PROSITE" id="PS50142"/>
    </source>
</evidence>
<evidence type="ECO:0000256" key="12">
    <source>
        <dbReference type="ARBA" id="ARBA00023118"/>
    </source>
</evidence>
<dbReference type="InterPro" id="IPR014001">
    <property type="entry name" value="Helicase_ATP-bd"/>
</dbReference>
<keyword evidence="5" id="KW-0677">Repeat</keyword>
<feature type="domain" description="Helicase ATP-binding" evidence="17">
    <location>
        <begin position="32"/>
        <end position="212"/>
    </location>
</feature>
<dbReference type="SMART" id="SM00487">
    <property type="entry name" value="DEXDc"/>
    <property type="match status" value="1"/>
</dbReference>
<evidence type="ECO:0000256" key="11">
    <source>
        <dbReference type="ARBA" id="ARBA00022884"/>
    </source>
</evidence>
<reference evidence="20" key="1">
    <citation type="journal article" date="2020" name="Stud. Mycol.">
        <title>101 Dothideomycetes genomes: a test case for predicting lifestyles and emergence of pathogens.</title>
        <authorList>
            <person name="Haridas S."/>
            <person name="Albert R."/>
            <person name="Binder M."/>
            <person name="Bloem J."/>
            <person name="Labutti K."/>
            <person name="Salamov A."/>
            <person name="Andreopoulos B."/>
            <person name="Baker S."/>
            <person name="Barry K."/>
            <person name="Bills G."/>
            <person name="Bluhm B."/>
            <person name="Cannon C."/>
            <person name="Castanera R."/>
            <person name="Culley D."/>
            <person name="Daum C."/>
            <person name="Ezra D."/>
            <person name="Gonzalez J."/>
            <person name="Henrissat B."/>
            <person name="Kuo A."/>
            <person name="Liang C."/>
            <person name="Lipzen A."/>
            <person name="Lutzoni F."/>
            <person name="Magnuson J."/>
            <person name="Mondo S."/>
            <person name="Nolan M."/>
            <person name="Ohm R."/>
            <person name="Pangilinan J."/>
            <person name="Park H.-J."/>
            <person name="Ramirez L."/>
            <person name="Alfaro M."/>
            <person name="Sun H."/>
            <person name="Tritt A."/>
            <person name="Yoshinaga Y."/>
            <person name="Zwiers L.-H."/>
            <person name="Turgeon B."/>
            <person name="Goodwin S."/>
            <person name="Spatafora J."/>
            <person name="Crous P."/>
            <person name="Grigoriev I."/>
        </authorList>
    </citation>
    <scope>NUCLEOTIDE SEQUENCE</scope>
    <source>
        <strain evidence="20">ATCC 74209</strain>
    </source>
</reference>
<keyword evidence="7" id="KW-0378">Hydrolase</keyword>
<accession>A0A9P4JSU6</accession>
<evidence type="ECO:0000256" key="14">
    <source>
        <dbReference type="ARBA" id="ARBA00025403"/>
    </source>
</evidence>
<feature type="domain" description="Dicer dsRNA-binding fold" evidence="19">
    <location>
        <begin position="584"/>
        <end position="678"/>
    </location>
</feature>
<evidence type="ECO:0000313" key="21">
    <source>
        <dbReference type="Proteomes" id="UP000799536"/>
    </source>
</evidence>
<evidence type="ECO:0000256" key="5">
    <source>
        <dbReference type="ARBA" id="ARBA00022737"/>
    </source>
</evidence>
<dbReference type="SUPFAM" id="SSF52540">
    <property type="entry name" value="P-loop containing nucleoside triphosphate hydrolases"/>
    <property type="match status" value="1"/>
</dbReference>
<comment type="similarity">
    <text evidence="15">Belongs to the helicase family. Dicer subfamily.</text>
</comment>
<dbReference type="EMBL" id="ML993955">
    <property type="protein sequence ID" value="KAF2201943.1"/>
    <property type="molecule type" value="Genomic_DNA"/>
</dbReference>
<gene>
    <name evidence="20" type="ORF">GQ43DRAFT_440147</name>
</gene>
<dbReference type="GO" id="GO:0003723">
    <property type="term" value="F:RNA binding"/>
    <property type="evidence" value="ECO:0007669"/>
    <property type="project" value="UniProtKB-UniRule"/>
</dbReference>
<dbReference type="InterPro" id="IPR036389">
    <property type="entry name" value="RNase_III_sf"/>
</dbReference>
<feature type="domain" description="RNase III" evidence="16">
    <location>
        <begin position="1125"/>
        <end position="1309"/>
    </location>
</feature>
<evidence type="ECO:0000256" key="7">
    <source>
        <dbReference type="ARBA" id="ARBA00022801"/>
    </source>
</evidence>
<dbReference type="GO" id="GO:0005634">
    <property type="term" value="C:nucleus"/>
    <property type="evidence" value="ECO:0007669"/>
    <property type="project" value="TreeGrafter"/>
</dbReference>
<keyword evidence="6" id="KW-0547">Nucleotide-binding</keyword>
<dbReference type="Proteomes" id="UP000799536">
    <property type="component" value="Unassembled WGS sequence"/>
</dbReference>
<dbReference type="GO" id="GO:0030422">
    <property type="term" value="P:siRNA processing"/>
    <property type="evidence" value="ECO:0007669"/>
    <property type="project" value="TreeGrafter"/>
</dbReference>
<evidence type="ECO:0000313" key="20">
    <source>
        <dbReference type="EMBL" id="KAF2201943.1"/>
    </source>
</evidence>
<keyword evidence="11 15" id="KW-0694">RNA-binding</keyword>
<protein>
    <submittedName>
        <fullName evidence="20">Dicer-like protein 2</fullName>
    </submittedName>
</protein>
<dbReference type="SMART" id="SM00535">
    <property type="entry name" value="RIBOc"/>
    <property type="match status" value="2"/>
</dbReference>
<dbReference type="GO" id="GO:0005737">
    <property type="term" value="C:cytoplasm"/>
    <property type="evidence" value="ECO:0007669"/>
    <property type="project" value="TreeGrafter"/>
</dbReference>
<dbReference type="PANTHER" id="PTHR14950:SF37">
    <property type="entry name" value="ENDORIBONUCLEASE DICER"/>
    <property type="match status" value="1"/>
</dbReference>
<keyword evidence="3" id="KW-0930">Antiviral protein</keyword>
<keyword evidence="8" id="KW-0347">Helicase</keyword>
<keyword evidence="12" id="KW-0051">Antiviral defense</keyword>
<evidence type="ECO:0000256" key="2">
    <source>
        <dbReference type="ARBA" id="ARBA00001946"/>
    </source>
</evidence>
<dbReference type="Pfam" id="PF00271">
    <property type="entry name" value="Helicase_C"/>
    <property type="match status" value="1"/>
</dbReference>
<dbReference type="GO" id="GO:0050688">
    <property type="term" value="P:regulation of defense response to virus"/>
    <property type="evidence" value="ECO:0007669"/>
    <property type="project" value="UniProtKB-KW"/>
</dbReference>
<keyword evidence="13" id="KW-0464">Manganese</keyword>
<dbReference type="InterPro" id="IPR027417">
    <property type="entry name" value="P-loop_NTPase"/>
</dbReference>
<evidence type="ECO:0000256" key="1">
    <source>
        <dbReference type="ARBA" id="ARBA00001936"/>
    </source>
</evidence>
<dbReference type="GO" id="GO:0004525">
    <property type="term" value="F:ribonuclease III activity"/>
    <property type="evidence" value="ECO:0007669"/>
    <property type="project" value="InterPro"/>
</dbReference>
<evidence type="ECO:0000256" key="6">
    <source>
        <dbReference type="ARBA" id="ARBA00022741"/>
    </source>
</evidence>
<dbReference type="GO" id="GO:0046872">
    <property type="term" value="F:metal ion binding"/>
    <property type="evidence" value="ECO:0007669"/>
    <property type="project" value="UniProtKB-KW"/>
</dbReference>
<name>A0A9P4JSU6_9PLEO</name>
<dbReference type="Pfam" id="PF00270">
    <property type="entry name" value="DEAD"/>
    <property type="match status" value="1"/>
</dbReference>
<evidence type="ECO:0000259" key="17">
    <source>
        <dbReference type="PROSITE" id="PS51192"/>
    </source>
</evidence>
<dbReference type="SUPFAM" id="SSF54768">
    <property type="entry name" value="dsRNA-binding domain-like"/>
    <property type="match status" value="1"/>
</dbReference>
<dbReference type="FunFam" id="1.10.1520.10:FF:000032">
    <property type="entry name" value="Dicer-like protein 2"/>
    <property type="match status" value="1"/>
</dbReference>
<evidence type="ECO:0000259" key="18">
    <source>
        <dbReference type="PROSITE" id="PS51194"/>
    </source>
</evidence>
<evidence type="ECO:0000256" key="3">
    <source>
        <dbReference type="ARBA" id="ARBA00022721"/>
    </source>
</evidence>
<evidence type="ECO:0000256" key="13">
    <source>
        <dbReference type="ARBA" id="ARBA00023211"/>
    </source>
</evidence>
<dbReference type="Gene3D" id="3.30.160.380">
    <property type="entry name" value="Dicer dimerisation domain"/>
    <property type="match status" value="1"/>
</dbReference>
<dbReference type="CDD" id="cd18802">
    <property type="entry name" value="SF2_C_dicer"/>
    <property type="match status" value="1"/>
</dbReference>
<dbReference type="PROSITE" id="PS51327">
    <property type="entry name" value="DICER_DSRBF"/>
    <property type="match status" value="1"/>
</dbReference>
<dbReference type="SUPFAM" id="SSF69065">
    <property type="entry name" value="RNase III domain-like"/>
    <property type="match status" value="2"/>
</dbReference>
<comment type="function">
    <text evidence="14">Dicer-like endonuclease involved in cleaving double-stranded RNA in the RNA interference (RNAi) pathway. Produces 21 to 25 bp dsRNAs (siRNAs) which target the selective destruction of homologous RNAs leading to sequence-specific suppression of gene expression, called post-transcriptional gene silencing (PTGS). Part of a broad host defense response against viral infection and transposons.</text>
</comment>
<feature type="domain" description="Helicase C-terminal" evidence="18">
    <location>
        <begin position="387"/>
        <end position="554"/>
    </location>
</feature>
<evidence type="ECO:0000256" key="4">
    <source>
        <dbReference type="ARBA" id="ARBA00022723"/>
    </source>
</evidence>
<keyword evidence="10" id="KW-0460">Magnesium</keyword>
<dbReference type="PANTHER" id="PTHR14950">
    <property type="entry name" value="DICER-RELATED"/>
    <property type="match status" value="1"/>
</dbReference>
<dbReference type="FunFam" id="3.40.50.300:FF:001669">
    <property type="entry name" value="Dicer-like protein 1"/>
    <property type="match status" value="1"/>
</dbReference>
<dbReference type="InterPro" id="IPR001650">
    <property type="entry name" value="Helicase_C-like"/>
</dbReference>
<sequence>MDLNQEPLDDGNSVIAGLPSEPFRLRSYQAEMVDESLKRNVIVTMDTGSGKTHIAIARTAAALETCRPDQLVWFLAPTVTLCEQQYEVFKSHLPAFGVRALSGKDNVDYWTDQAIWDAALKNIRVVLSTHQVLLDALTHAFVKLSRIALIIFDEAHHCTLKHPANRIMTHFYKPLALKGGRDLLPQILGLSASPVMRAKADGVDLKEIEHNLNATAKTPKIHRSELLRFVHKPELVKIAYPFIPSARSTHSPNFALLSALKQAYAEYDIMTDPYVCSLVQGRARGDQGSTDQLIKVFASRETWCRKHIKALIDKTQAMLDELGASPAEWYLRQCIGQYARLVQGSYHQQLVDLPTREKQHLYNILGRCHAFKEWECLPMSLDHLSGKVQTLIDVLISESGPNFTGLVFVEQRIWVTALAEILATDPRTKSTFKIGTFVGTSTSTKRKTNLADLAELRNQRETLDDFRSGKKNLILTTSVLEEGIDVSSCHLVVCFEPPKNLKSFIQRRGRARKEKSKYIILIPESGSILHSPEKWHLLEEDMKKAYVDDLREAKAAEEQEKIDEYGHRVYQVPSTGALLTLDNATQHLYHFCAILRSGPYVDSRPQFSFTEDSYGGIIAHVTLPISVVPNLRKATSLEAWGTERMARNDAAFQAYKALHLAGLLNDNLLPLVDEGKDEQGEFNIQDRTPSLIEVLPSFDPWVAVAEVQASAPQLYYQSLLTVATDGENSLRMVLLTPSEMPDMPPTTLFWNETKTYTVNASPLATVTLDDEELTVMRSITLKLLCSVFGSRMPEDREDFLYLFVPCDGKGFWNLETLKSWRQKVEGIKPALDIVQRCTNPSSCGWVQTHGDMRKYILKNIIHPSTSAFSSENAGTRLEVMRAPKRRDFLHRVPAGNSGNEAYTTVHQLDAAECVVDCLPSSYTIFALFVPSIIHRYGNFLLAERLRTSILRPVTFNRSHLSLILTAMTSSATNEEDNYQRMEFLGDCVLKYITSIHLMASRLAWPESLLTARKGHTNSNGFLARATMAAGLERFIITKRFTGLKWKPTYVGDLIPTEQPTESIFQSSKLLADVVESLIGASYIQGGITKALTCIQTLLPLESWMSISNANQILYNAAPSEEVTHISAVEKLIGYTFTKKMLLLEALTHASYNGPTSNCSYERLEFLGDAVLDFIIVKRLFAHSPPLSHQTMHSIRTAMANASFLAFRMFETILPEEKINIYIDETMHARSGDLEIMQRALWQFLRHSSPHITENQFAAKARHEKSREEILEEMRNGKEYPWQLFAFTDAEKFHSDIVESVLGAVYIDSHGSISACEAFVAKLGISDCLERILRDGVDCLHPKERLGIIAVEKKVEYVNLGRNKGGMWQCRVRVGDKEVGGVVEGMKRLGAETVAAWKAVGILRGVECEETEVVMEKRKSNVRRWQRSVENGNVHVGKEKVEMEHGGVDVDVDLKDGDDILNQKDMMDDD</sequence>
<evidence type="ECO:0000256" key="8">
    <source>
        <dbReference type="ARBA" id="ARBA00022806"/>
    </source>
</evidence>
<evidence type="ECO:0000256" key="10">
    <source>
        <dbReference type="ARBA" id="ARBA00022842"/>
    </source>
</evidence>
<feature type="domain" description="RNase III" evidence="16">
    <location>
        <begin position="946"/>
        <end position="1086"/>
    </location>
</feature>
<dbReference type="GO" id="GO:0005524">
    <property type="term" value="F:ATP binding"/>
    <property type="evidence" value="ECO:0007669"/>
    <property type="project" value="UniProtKB-KW"/>
</dbReference>
<dbReference type="Pfam" id="PF03368">
    <property type="entry name" value="Dicer_dimer"/>
    <property type="match status" value="1"/>
</dbReference>
<organism evidence="20 21">
    <name type="scientific">Delitschia confertaspora ATCC 74209</name>
    <dbReference type="NCBI Taxonomy" id="1513339"/>
    <lineage>
        <taxon>Eukaryota</taxon>
        <taxon>Fungi</taxon>
        <taxon>Dikarya</taxon>
        <taxon>Ascomycota</taxon>
        <taxon>Pezizomycotina</taxon>
        <taxon>Dothideomycetes</taxon>
        <taxon>Pleosporomycetidae</taxon>
        <taxon>Pleosporales</taxon>
        <taxon>Delitschiaceae</taxon>
        <taxon>Delitschia</taxon>
    </lineage>
</organism>
<dbReference type="Pfam" id="PF00636">
    <property type="entry name" value="Ribonuclease_3"/>
    <property type="match status" value="2"/>
</dbReference>
<dbReference type="Gene3D" id="3.40.50.300">
    <property type="entry name" value="P-loop containing nucleotide triphosphate hydrolases"/>
    <property type="match status" value="2"/>
</dbReference>
<evidence type="ECO:0000256" key="9">
    <source>
        <dbReference type="ARBA" id="ARBA00022840"/>
    </source>
</evidence>
<dbReference type="InterPro" id="IPR005034">
    <property type="entry name" value="Dicer_dimerisation"/>
</dbReference>
<keyword evidence="9" id="KW-0067">ATP-binding</keyword>
<dbReference type="InterPro" id="IPR000999">
    <property type="entry name" value="RNase_III_dom"/>
</dbReference>
<dbReference type="InterPro" id="IPR038248">
    <property type="entry name" value="Dicer_dimer_sf"/>
</dbReference>
<dbReference type="PROSITE" id="PS51194">
    <property type="entry name" value="HELICASE_CTER"/>
    <property type="match status" value="1"/>
</dbReference>
<dbReference type="GO" id="GO:0004386">
    <property type="term" value="F:helicase activity"/>
    <property type="evidence" value="ECO:0007669"/>
    <property type="project" value="UniProtKB-KW"/>
</dbReference>
<dbReference type="InterPro" id="IPR011545">
    <property type="entry name" value="DEAD/DEAH_box_helicase_dom"/>
</dbReference>
<dbReference type="CDD" id="cd00593">
    <property type="entry name" value="RIBOc"/>
    <property type="match status" value="2"/>
</dbReference>
<dbReference type="CDD" id="cd18034">
    <property type="entry name" value="DEXHc_dicer"/>
    <property type="match status" value="1"/>
</dbReference>
<evidence type="ECO:0000256" key="15">
    <source>
        <dbReference type="PROSITE-ProRule" id="PRU00657"/>
    </source>
</evidence>
<dbReference type="PROSITE" id="PS00517">
    <property type="entry name" value="RNASE_3_1"/>
    <property type="match status" value="1"/>
</dbReference>
<dbReference type="PROSITE" id="PS51192">
    <property type="entry name" value="HELICASE_ATP_BIND_1"/>
    <property type="match status" value="1"/>
</dbReference>